<dbReference type="CDD" id="cd18161">
    <property type="entry name" value="REC_hyHK_blue-like"/>
    <property type="match status" value="1"/>
</dbReference>
<dbReference type="Pfam" id="PF00072">
    <property type="entry name" value="Response_reg"/>
    <property type="match status" value="1"/>
</dbReference>
<dbReference type="SMART" id="SM00388">
    <property type="entry name" value="HisKA"/>
    <property type="match status" value="1"/>
</dbReference>
<evidence type="ECO:0000259" key="7">
    <source>
        <dbReference type="PROSITE" id="PS50113"/>
    </source>
</evidence>
<dbReference type="PROSITE" id="PS50109">
    <property type="entry name" value="HIS_KIN"/>
    <property type="match status" value="1"/>
</dbReference>
<dbReference type="SUPFAM" id="SSF52172">
    <property type="entry name" value="CheY-like"/>
    <property type="match status" value="1"/>
</dbReference>
<dbReference type="InterPro" id="IPR005467">
    <property type="entry name" value="His_kinase_dom"/>
</dbReference>
<keyword evidence="9" id="KW-1185">Reference proteome</keyword>
<comment type="catalytic activity">
    <reaction evidence="1">
        <text>ATP + protein L-histidine = ADP + protein N-phospho-L-histidine.</text>
        <dbReference type="EC" id="2.7.13.3"/>
    </reaction>
</comment>
<dbReference type="AlphaFoldDB" id="A0A1H0WR78"/>
<evidence type="ECO:0000256" key="4">
    <source>
        <dbReference type="PROSITE-ProRule" id="PRU00169"/>
    </source>
</evidence>
<evidence type="ECO:0000256" key="1">
    <source>
        <dbReference type="ARBA" id="ARBA00000085"/>
    </source>
</evidence>
<dbReference type="PANTHER" id="PTHR43065:SF42">
    <property type="entry name" value="TWO-COMPONENT SENSOR PPRA"/>
    <property type="match status" value="1"/>
</dbReference>
<dbReference type="Gene3D" id="3.40.50.2300">
    <property type="match status" value="1"/>
</dbReference>
<dbReference type="SMART" id="SM00387">
    <property type="entry name" value="HATPase_c"/>
    <property type="match status" value="1"/>
</dbReference>
<dbReference type="InterPro" id="IPR003661">
    <property type="entry name" value="HisK_dim/P_dom"/>
</dbReference>
<dbReference type="PROSITE" id="PS50113">
    <property type="entry name" value="PAC"/>
    <property type="match status" value="2"/>
</dbReference>
<dbReference type="InterPro" id="IPR013656">
    <property type="entry name" value="PAS_4"/>
</dbReference>
<dbReference type="SMART" id="SM00448">
    <property type="entry name" value="REC"/>
    <property type="match status" value="1"/>
</dbReference>
<feature type="domain" description="PAC" evidence="7">
    <location>
        <begin position="175"/>
        <end position="227"/>
    </location>
</feature>
<dbReference type="PANTHER" id="PTHR43065">
    <property type="entry name" value="SENSOR HISTIDINE KINASE"/>
    <property type="match status" value="1"/>
</dbReference>
<dbReference type="InterPro" id="IPR035965">
    <property type="entry name" value="PAS-like_dom_sf"/>
</dbReference>
<dbReference type="InterPro" id="IPR001789">
    <property type="entry name" value="Sig_transdc_resp-reg_receiver"/>
</dbReference>
<feature type="domain" description="Response regulatory" evidence="6">
    <location>
        <begin position="642"/>
        <end position="757"/>
    </location>
</feature>
<feature type="modified residue" description="4-aspartylphosphate" evidence="4">
    <location>
        <position position="692"/>
    </location>
</feature>
<dbReference type="InterPro" id="IPR036097">
    <property type="entry name" value="HisK_dim/P_sf"/>
</dbReference>
<dbReference type="GO" id="GO:0000155">
    <property type="term" value="F:phosphorelay sensor kinase activity"/>
    <property type="evidence" value="ECO:0007669"/>
    <property type="project" value="InterPro"/>
</dbReference>
<dbReference type="CDD" id="cd00130">
    <property type="entry name" value="PAS"/>
    <property type="match status" value="1"/>
</dbReference>
<dbReference type="CDD" id="cd00082">
    <property type="entry name" value="HisKA"/>
    <property type="match status" value="1"/>
</dbReference>
<dbReference type="Gene3D" id="3.30.450.20">
    <property type="entry name" value="PAS domain"/>
    <property type="match status" value="3"/>
</dbReference>
<dbReference type="Pfam" id="PF02518">
    <property type="entry name" value="HATPase_c"/>
    <property type="match status" value="1"/>
</dbReference>
<dbReference type="InterPro" id="IPR000014">
    <property type="entry name" value="PAS"/>
</dbReference>
<dbReference type="InterPro" id="IPR001610">
    <property type="entry name" value="PAC"/>
</dbReference>
<dbReference type="EC" id="2.7.13.3" evidence="2"/>
<accession>A0A1H0WR78</accession>
<keyword evidence="3 4" id="KW-0597">Phosphoprotein</keyword>
<feature type="domain" description="PAC" evidence="7">
    <location>
        <begin position="50"/>
        <end position="103"/>
    </location>
</feature>
<name>A0A1H0WR78_9BURK</name>
<evidence type="ECO:0000313" key="9">
    <source>
        <dbReference type="Proteomes" id="UP000199317"/>
    </source>
</evidence>
<proteinExistence type="predicted"/>
<dbReference type="Pfam" id="PF08448">
    <property type="entry name" value="PAS_4"/>
    <property type="match status" value="3"/>
</dbReference>
<dbReference type="PROSITE" id="PS50110">
    <property type="entry name" value="RESPONSE_REGULATORY"/>
    <property type="match status" value="1"/>
</dbReference>
<dbReference type="Gene3D" id="1.10.287.130">
    <property type="match status" value="1"/>
</dbReference>
<dbReference type="SUPFAM" id="SSF55785">
    <property type="entry name" value="PYP-like sensor domain (PAS domain)"/>
    <property type="match status" value="2"/>
</dbReference>
<organism evidence="8 9">
    <name type="scientific">Paracidovorax cattleyae</name>
    <dbReference type="NCBI Taxonomy" id="80868"/>
    <lineage>
        <taxon>Bacteria</taxon>
        <taxon>Pseudomonadati</taxon>
        <taxon>Pseudomonadota</taxon>
        <taxon>Betaproteobacteria</taxon>
        <taxon>Burkholderiales</taxon>
        <taxon>Comamonadaceae</taxon>
        <taxon>Paracidovorax</taxon>
    </lineage>
</organism>
<dbReference type="PRINTS" id="PR00344">
    <property type="entry name" value="BCTRLSENSOR"/>
</dbReference>
<dbReference type="EMBL" id="FNJL01000049">
    <property type="protein sequence ID" value="SDP93153.1"/>
    <property type="molecule type" value="Genomic_DNA"/>
</dbReference>
<dbReference type="Pfam" id="PF00512">
    <property type="entry name" value="HisKA"/>
    <property type="match status" value="1"/>
</dbReference>
<reference evidence="9" key="1">
    <citation type="submission" date="2016-10" db="EMBL/GenBank/DDBJ databases">
        <authorList>
            <person name="Varghese N."/>
            <person name="Submissions S."/>
        </authorList>
    </citation>
    <scope>NUCLEOTIDE SEQUENCE [LARGE SCALE GENOMIC DNA]</scope>
    <source>
        <strain evidence="9">DSM 17101</strain>
    </source>
</reference>
<evidence type="ECO:0000313" key="8">
    <source>
        <dbReference type="EMBL" id="SDP93153.1"/>
    </source>
</evidence>
<dbReference type="InterPro" id="IPR003594">
    <property type="entry name" value="HATPase_dom"/>
</dbReference>
<evidence type="ECO:0000259" key="5">
    <source>
        <dbReference type="PROSITE" id="PS50109"/>
    </source>
</evidence>
<evidence type="ECO:0000259" key="6">
    <source>
        <dbReference type="PROSITE" id="PS50110"/>
    </source>
</evidence>
<dbReference type="InterPro" id="IPR000700">
    <property type="entry name" value="PAS-assoc_C"/>
</dbReference>
<keyword evidence="8" id="KW-0808">Transferase</keyword>
<dbReference type="SMART" id="SM00086">
    <property type="entry name" value="PAC"/>
    <property type="match status" value="2"/>
</dbReference>
<dbReference type="SUPFAM" id="SSF47384">
    <property type="entry name" value="Homodimeric domain of signal transducing histidine kinase"/>
    <property type="match status" value="1"/>
</dbReference>
<dbReference type="InterPro" id="IPR011006">
    <property type="entry name" value="CheY-like_superfamily"/>
</dbReference>
<dbReference type="CDD" id="cd16919">
    <property type="entry name" value="HATPase_CckA-like"/>
    <property type="match status" value="1"/>
</dbReference>
<dbReference type="SUPFAM" id="SSF55874">
    <property type="entry name" value="ATPase domain of HSP90 chaperone/DNA topoisomerase II/histidine kinase"/>
    <property type="match status" value="1"/>
</dbReference>
<evidence type="ECO:0000256" key="3">
    <source>
        <dbReference type="ARBA" id="ARBA00022553"/>
    </source>
</evidence>
<dbReference type="Gene3D" id="3.30.565.10">
    <property type="entry name" value="Histidine kinase-like ATPase, C-terminal domain"/>
    <property type="match status" value="1"/>
</dbReference>
<feature type="domain" description="Histidine kinase" evidence="5">
    <location>
        <begin position="392"/>
        <end position="619"/>
    </location>
</feature>
<dbReference type="InterPro" id="IPR004358">
    <property type="entry name" value="Sig_transdc_His_kin-like_C"/>
</dbReference>
<protein>
    <recommendedName>
        <fullName evidence="2">histidine kinase</fullName>
        <ecNumber evidence="2">2.7.13.3</ecNumber>
    </recommendedName>
</protein>
<gene>
    <name evidence="8" type="ORF">SAMN04489708_1494</name>
</gene>
<evidence type="ECO:0000256" key="2">
    <source>
        <dbReference type="ARBA" id="ARBA00012438"/>
    </source>
</evidence>
<dbReference type="RefSeq" id="WP_225979000.1">
    <property type="nucleotide sequence ID" value="NZ_CP028290.1"/>
</dbReference>
<sequence>MVYNAPYAEMLGNKHAWAMGSALDAVWGEIWPDVSLLVATALSGEALYREDLPLIVNRRGHAEPAWFSFSYTPLRDDDGSVQGILCAVAETTGKLLAQRRLADSESRLKALTLATANAVYRMSADWSRLLEINGQGFVADTSEPMRSWVEQYVPQEDQPQVRAAIAQAMATRSLLELEHRVVRVDGSIGWTLSRAMPLLGADGEVTEWFGTATDLTARKAAESALRESELQLRTLFETMDEGFCVIEFLDGPHGLLSDYVHVSANPAYLANAGIPDVVGQRVRDMVPDEADAWVEIYRNVLLTGEPIRFERELVKTRRYLELSAFRVEPAERRQVAVLFQDVTHRHRAERALRELNDALEQRVALEVAERLRTEEALRQAQKMEAVGQLTGGIAHDFNNMLAVVLGSLELLDRRFAAGEPRARRYIDAARGGARRAAQLTQRLLAFSRRQPLSPVSLDANQLIAGMSDMLRHSLDGAIRLETVLAGGLWRIHADRNQLESVILNLAVNGRDAMGALTDGGRLTIETANAHLDDRYAAEHLGVAPGQYVLIAVSDTGTGMPPEVIAKAFDPFFTTKDVGKGTGLELSQVYGFIKQSDGHVKIYSELGEGTTVKVYLPRLVDSAQEEAEPADAPRPPLGDAQDVVLVVEDEAAVRQFSVDALGELGYRVLEADGAAAALKLIDAHPEIDLLFTDVVMPDVNGRKLAEEALRRRPGLKVLFTTGYTRNAVVHNGVLDAGVHLLGKPYTLEDLALRVREALDAPDTGIQPGGG</sequence>
<dbReference type="Proteomes" id="UP000199317">
    <property type="component" value="Unassembled WGS sequence"/>
</dbReference>
<dbReference type="InterPro" id="IPR036890">
    <property type="entry name" value="HATPase_C_sf"/>
</dbReference>
<keyword evidence="8" id="KW-0418">Kinase</keyword>